<evidence type="ECO:0000256" key="2">
    <source>
        <dbReference type="ARBA" id="ARBA00023056"/>
    </source>
</evidence>
<dbReference type="GO" id="GO:0005978">
    <property type="term" value="P:glycogen biosynthetic process"/>
    <property type="evidence" value="ECO:0007669"/>
    <property type="project" value="UniProtKB-KW"/>
</dbReference>
<evidence type="ECO:0000313" key="5">
    <source>
        <dbReference type="EMBL" id="SFG88356.1"/>
    </source>
</evidence>
<keyword evidence="5" id="KW-0548">Nucleotidyltransferase</keyword>
<evidence type="ECO:0000313" key="6">
    <source>
        <dbReference type="Proteomes" id="UP000198752"/>
    </source>
</evidence>
<accession>A0A1I2VLI7</accession>
<dbReference type="InterPro" id="IPR029044">
    <property type="entry name" value="Nucleotide-diphossugar_trans"/>
</dbReference>
<evidence type="ECO:0000259" key="3">
    <source>
        <dbReference type="Pfam" id="PF00483"/>
    </source>
</evidence>
<keyword evidence="6" id="KW-1185">Reference proteome</keyword>
<dbReference type="PANTHER" id="PTHR43523">
    <property type="entry name" value="GLUCOSE-1-PHOSPHATE ADENYLYLTRANSFERASE-RELATED"/>
    <property type="match status" value="1"/>
</dbReference>
<dbReference type="Pfam" id="PF00483">
    <property type="entry name" value="NTP_transferase"/>
    <property type="match status" value="1"/>
</dbReference>
<dbReference type="CDD" id="cd04651">
    <property type="entry name" value="LbH_G1P_AT_C"/>
    <property type="match status" value="1"/>
</dbReference>
<comment type="similarity">
    <text evidence="1">Belongs to the bacterial/plant glucose-1-phosphate adenylyltransferase family.</text>
</comment>
<dbReference type="AlphaFoldDB" id="A0A1I2VLI7"/>
<dbReference type="SUPFAM" id="SSF51161">
    <property type="entry name" value="Trimeric LpxA-like enzymes"/>
    <property type="match status" value="1"/>
</dbReference>
<evidence type="ECO:0000259" key="4">
    <source>
        <dbReference type="Pfam" id="PF24894"/>
    </source>
</evidence>
<dbReference type="InterPro" id="IPR011832">
    <property type="entry name" value="GlgDAde_trans"/>
</dbReference>
<dbReference type="CDD" id="cd02508">
    <property type="entry name" value="ADP_Glucose_PP"/>
    <property type="match status" value="1"/>
</dbReference>
<gene>
    <name evidence="5" type="ORF">SAMN02982927_03082</name>
</gene>
<reference evidence="6" key="1">
    <citation type="submission" date="2016-10" db="EMBL/GenBank/DDBJ databases">
        <authorList>
            <person name="Varghese N."/>
            <person name="Submissions S."/>
        </authorList>
    </citation>
    <scope>NUCLEOTIDE SEQUENCE [LARGE SCALE GENOMIC DNA]</scope>
    <source>
        <strain evidence="6">ATCC 700379</strain>
    </source>
</reference>
<dbReference type="Pfam" id="PF24894">
    <property type="entry name" value="Hexapep_GlmU"/>
    <property type="match status" value="1"/>
</dbReference>
<dbReference type="EMBL" id="FOOY01000027">
    <property type="protein sequence ID" value="SFG88356.1"/>
    <property type="molecule type" value="Genomic_DNA"/>
</dbReference>
<dbReference type="InterPro" id="IPR005835">
    <property type="entry name" value="NTP_transferase_dom"/>
</dbReference>
<feature type="domain" description="Glucose-1-phosphate adenylyltransferase/Bifunctional protein GlmU-like C-terminal hexapeptide" evidence="4">
    <location>
        <begin position="291"/>
        <end position="361"/>
    </location>
</feature>
<evidence type="ECO:0000256" key="1">
    <source>
        <dbReference type="ARBA" id="ARBA00010443"/>
    </source>
</evidence>
<feature type="domain" description="Nucleotidyl transferase" evidence="3">
    <location>
        <begin position="23"/>
        <end position="262"/>
    </location>
</feature>
<organism evidence="5 6">
    <name type="scientific">Sporolactobacillus nakayamae</name>
    <dbReference type="NCBI Taxonomy" id="269670"/>
    <lineage>
        <taxon>Bacteria</taxon>
        <taxon>Bacillati</taxon>
        <taxon>Bacillota</taxon>
        <taxon>Bacilli</taxon>
        <taxon>Bacillales</taxon>
        <taxon>Sporolactobacillaceae</taxon>
        <taxon>Sporolactobacillus</taxon>
    </lineage>
</organism>
<dbReference type="NCBIfam" id="TIGR02092">
    <property type="entry name" value="glgD"/>
    <property type="match status" value="1"/>
</dbReference>
<dbReference type="InterPro" id="IPR011004">
    <property type="entry name" value="Trimer_LpxA-like_sf"/>
</dbReference>
<dbReference type="Gene3D" id="2.160.10.10">
    <property type="entry name" value="Hexapeptide repeat proteins"/>
    <property type="match status" value="1"/>
</dbReference>
<dbReference type="OrthoDB" id="9801810at2"/>
<keyword evidence="2" id="KW-0320">Glycogen biosynthesis</keyword>
<dbReference type="SUPFAM" id="SSF53448">
    <property type="entry name" value="Nucleotide-diphospho-sugar transferases"/>
    <property type="match status" value="1"/>
</dbReference>
<name>A0A1I2VLI7_9BACL</name>
<dbReference type="InterPro" id="IPR011831">
    <property type="entry name" value="ADP-Glc_PPase"/>
</dbReference>
<proteinExistence type="inferred from homology"/>
<dbReference type="Gene3D" id="3.90.550.10">
    <property type="entry name" value="Spore Coat Polysaccharide Biosynthesis Protein SpsA, Chain A"/>
    <property type="match status" value="1"/>
</dbReference>
<dbReference type="PANTHER" id="PTHR43523:SF6">
    <property type="entry name" value="GLYCOGEN BIOSYNTHESIS PROTEIN GLGD"/>
    <property type="match status" value="1"/>
</dbReference>
<dbReference type="RefSeq" id="WP_093674465.1">
    <property type="nucleotide sequence ID" value="NZ_FOOY01000027.1"/>
</dbReference>
<dbReference type="InterPro" id="IPR056818">
    <property type="entry name" value="GlmU/GlgC-like_hexapep"/>
</dbReference>
<keyword evidence="5" id="KW-0808">Transferase</keyword>
<protein>
    <submittedName>
        <fullName evidence="5">Glucose-1-phosphate adenylyltransferase</fullName>
    </submittedName>
</protein>
<dbReference type="STRING" id="269670.SAMN02982927_03082"/>
<dbReference type="Proteomes" id="UP000198752">
    <property type="component" value="Unassembled WGS sequence"/>
</dbReference>
<dbReference type="GO" id="GO:0008878">
    <property type="term" value="F:glucose-1-phosphate adenylyltransferase activity"/>
    <property type="evidence" value="ECO:0007669"/>
    <property type="project" value="InterPro"/>
</dbReference>
<sequence>MITNNQKICGVINLSESIDATLPLTEHRPVAGLPFCGRYRLIDFPLSNLASAGADSIGIFMNDRSRSIYDHVRSGSDWDLDGAHSGLFFFTPTIDRPTYGRVKEDLSNYYDNLEFIEKSGADYVLIMGSRMLCNLDVNALLRYHLEQKAAITVVYKKMHRMESNGVRSTSLVFGKDGRVIQIVSEAEQQDDQIAKNMEIYLMNARLFTRLIRCCTAGNELYRLRDALHQSVSEFPTIGFKYTGYMKNVQSIKAYYDANMDMLKDANRTALLNGNHRISTKIKNEVPAFYGQNAEVSEILLANGCVIHGSVRRSILSRNVTVAAGAKIEGSILMEGCVIGEGACLENVIMDKQTYVEPGSKVIGSKFKPIVIEKKSTIYLDT</sequence>